<dbReference type="STRING" id="1224162.B840_11585"/>
<dbReference type="GO" id="GO:0004553">
    <property type="term" value="F:hydrolase activity, hydrolyzing O-glycosyl compounds"/>
    <property type="evidence" value="ECO:0007669"/>
    <property type="project" value="TreeGrafter"/>
</dbReference>
<dbReference type="PANTHER" id="PTHR12631">
    <property type="entry name" value="ALPHA-L-IDURONIDASE"/>
    <property type="match status" value="1"/>
</dbReference>
<name>A0A0B6TPT7_9CORY</name>
<dbReference type="KEGG" id="cmq:B840_11585"/>
<feature type="transmembrane region" description="Helical" evidence="1">
    <location>
        <begin position="17"/>
        <end position="36"/>
    </location>
</feature>
<protein>
    <recommendedName>
        <fullName evidence="4">Glycoside hydrolase family 5 domain-containing protein</fullName>
    </recommendedName>
</protein>
<evidence type="ECO:0008006" key="4">
    <source>
        <dbReference type="Google" id="ProtNLM"/>
    </source>
</evidence>
<dbReference type="HOGENOM" id="CLU_041401_2_1_11"/>
<organism evidence="2 3">
    <name type="scientific">Corynebacterium marinum DSM 44953</name>
    <dbReference type="NCBI Taxonomy" id="1224162"/>
    <lineage>
        <taxon>Bacteria</taxon>
        <taxon>Bacillati</taxon>
        <taxon>Actinomycetota</taxon>
        <taxon>Actinomycetes</taxon>
        <taxon>Mycobacteriales</taxon>
        <taxon>Corynebacteriaceae</taxon>
        <taxon>Corynebacterium</taxon>
    </lineage>
</organism>
<keyword evidence="1" id="KW-0472">Membrane</keyword>
<dbReference type="Gene3D" id="3.20.20.80">
    <property type="entry name" value="Glycosidases"/>
    <property type="match status" value="1"/>
</dbReference>
<evidence type="ECO:0000313" key="2">
    <source>
        <dbReference type="EMBL" id="AJK69888.1"/>
    </source>
</evidence>
<keyword evidence="1" id="KW-1133">Transmembrane helix</keyword>
<evidence type="ECO:0000256" key="1">
    <source>
        <dbReference type="SAM" id="Phobius"/>
    </source>
</evidence>
<keyword evidence="3" id="KW-1185">Reference proteome</keyword>
<dbReference type="SUPFAM" id="SSF51445">
    <property type="entry name" value="(Trans)glycosidases"/>
    <property type="match status" value="1"/>
</dbReference>
<evidence type="ECO:0000313" key="3">
    <source>
        <dbReference type="Proteomes" id="UP000031928"/>
    </source>
</evidence>
<dbReference type="PANTHER" id="PTHR12631:SF10">
    <property type="entry name" value="BETA-XYLOSIDASE-LIKE PROTEIN-RELATED"/>
    <property type="match status" value="1"/>
</dbReference>
<reference evidence="2 3" key="1">
    <citation type="submission" date="2014-05" db="EMBL/GenBank/DDBJ databases">
        <title>Complete genome sequence of Corynebacterium marinum DSM 44953.</title>
        <authorList>
            <person name="Schaffert L."/>
            <person name="Albersmeier A."/>
            <person name="Kalinowski J."/>
            <person name="Ruckert C."/>
        </authorList>
    </citation>
    <scope>NUCLEOTIDE SEQUENCE [LARGE SCALE GENOMIC DNA]</scope>
    <source>
        <strain evidence="2 3">DSM 44953</strain>
    </source>
</reference>
<dbReference type="RefSeq" id="WP_042622233.1">
    <property type="nucleotide sequence ID" value="NZ_CP007790.1"/>
</dbReference>
<accession>A0A0B6TPT7</accession>
<dbReference type="Proteomes" id="UP000031928">
    <property type="component" value="Chromosome"/>
</dbReference>
<dbReference type="EMBL" id="CP007790">
    <property type="protein sequence ID" value="AJK69888.1"/>
    <property type="molecule type" value="Genomic_DNA"/>
</dbReference>
<sequence length="374" mass="40473">MADTVGAPGRHSDRRSWVIVALAVMVSMALVVVISTSTSGPGEHTRVTMPEEVVSGCPELGIAGPAAWEELSDRDFRAMVDEQVLLGSTWIRLSAVWKDIEPGRGVYAWDGLDQRVDAAVEAGLTPLMLIQTHPGWLGGFGERGSGAAGEFGRFAGEVAERYGDRVDAYEIWNEPNLARFWPDPDPDAYAELLAAAAPRIAAEDPGAHIVSAGLAPADNVAGYSLDDLEYLERLYETGVMRYADAVGMHPYSFPELPSGTSEWNAFRRLNEVKSLMAARGDGDKMIWLTEYGAPTGGDRGVSERDQADMVVEALRLTVADPRLGPIFMYTMHDIDLGAEESESYFGLMVGPGDPKPAFLDLRDAAGECSRKFGD</sequence>
<dbReference type="InterPro" id="IPR017853">
    <property type="entry name" value="GH"/>
</dbReference>
<dbReference type="AlphaFoldDB" id="A0A0B6TPT7"/>
<keyword evidence="1" id="KW-0812">Transmembrane</keyword>
<dbReference type="OrthoDB" id="9802522at2"/>
<dbReference type="InterPro" id="IPR051923">
    <property type="entry name" value="Glycosyl_Hydrolase_39"/>
</dbReference>
<gene>
    <name evidence="2" type="ORF">B840_11585</name>
</gene>
<proteinExistence type="predicted"/>